<keyword evidence="5 7" id="KW-0547">Nucleotide-binding</keyword>
<dbReference type="NCBIfam" id="NF007109">
    <property type="entry name" value="PRK09558.1"/>
    <property type="match status" value="1"/>
</dbReference>
<comment type="similarity">
    <text evidence="2 7">Belongs to the 5'-nucleotidase family.</text>
</comment>
<evidence type="ECO:0000259" key="8">
    <source>
        <dbReference type="Pfam" id="PF00149"/>
    </source>
</evidence>
<dbReference type="GO" id="GO:0046872">
    <property type="term" value="F:metal ion binding"/>
    <property type="evidence" value="ECO:0007669"/>
    <property type="project" value="UniProtKB-KW"/>
</dbReference>
<feature type="signal peptide" evidence="7">
    <location>
        <begin position="1"/>
        <end position="25"/>
    </location>
</feature>
<dbReference type="CDD" id="cd07405">
    <property type="entry name" value="MPP_UshA_N"/>
    <property type="match status" value="1"/>
</dbReference>
<comment type="caution">
    <text evidence="10">The sequence shown here is derived from an EMBL/GenBank/DDBJ whole genome shotgun (WGS) entry which is preliminary data.</text>
</comment>
<sequence>MKFLKRGVALALLAAFALTTQPAQAYEKDKTYKITILHTNDHHGHFWRSEYGEYGLAAQKTLVDSIRKEVAQEGGSVLLLSGGDINTGVPESDLQDAEPDFRGMNLIGYDAMAVGNHEFDNPLTVLRQQEKWAKFPFLSANIYQKSTGERLFKPWAIFTRQDIKIAVIGLTTDDTAKIGNPEYFTDIEFRKPAEEAKVVIQELNMNEKPDVIIATTHMGHYDNGDHGSNAPGDVEMARSLPAGSLAMIVGGHSQDPVFMASENKKQVNYVPGTPCAPDKQNGIWIVQAHEWGKYVGRADFEFRNGEMKMVNYQLIPVNLKKKVTWDNGKSERVLYTPEIAENPQMLSLLTPFQNKGKAQLEVKIGSVNGLLEGDRSKVRFVQTNMGRVILAAQIARTGADFGVMSGGGIRDSIEAGDITYKSVLKVQPFGNIVVYADMSGKEVVDYLTAVAQMKPDSGAYPQFANVSFVAKEGKLTELKIKGEPVDPAKTYRMATLSFNATGGDGYPRIDNKPGYVNTGFIDAEVLKEFIQQNSPLDAAAFTPKGEVSWL</sequence>
<feature type="domain" description="5'-Nucleotidase C-terminal" evidence="9">
    <location>
        <begin position="364"/>
        <end position="507"/>
    </location>
</feature>
<evidence type="ECO:0000256" key="2">
    <source>
        <dbReference type="ARBA" id="ARBA00006654"/>
    </source>
</evidence>
<organism evidence="10">
    <name type="scientific">Salmonella infantis</name>
    <dbReference type="NCBI Taxonomy" id="595"/>
    <lineage>
        <taxon>Bacteria</taxon>
        <taxon>Pseudomonadati</taxon>
        <taxon>Pseudomonadota</taxon>
        <taxon>Gammaproteobacteria</taxon>
        <taxon>Enterobacterales</taxon>
        <taxon>Enterobacteriaceae</taxon>
        <taxon>Salmonella</taxon>
    </lineage>
</organism>
<dbReference type="SUPFAM" id="SSF55816">
    <property type="entry name" value="5'-nucleotidase (syn. UDP-sugar hydrolase), C-terminal domain"/>
    <property type="match status" value="1"/>
</dbReference>
<dbReference type="PROSITE" id="PS00786">
    <property type="entry name" value="5_NUCLEOTIDASE_2"/>
    <property type="match status" value="1"/>
</dbReference>
<dbReference type="InterPro" id="IPR006146">
    <property type="entry name" value="5'-Nucleotdase_CS"/>
</dbReference>
<evidence type="ECO:0000259" key="9">
    <source>
        <dbReference type="Pfam" id="PF02872"/>
    </source>
</evidence>
<dbReference type="PROSITE" id="PS00785">
    <property type="entry name" value="5_NUCLEOTIDASE_1"/>
    <property type="match status" value="1"/>
</dbReference>
<keyword evidence="6" id="KW-0574">Periplasm</keyword>
<dbReference type="InterPro" id="IPR008334">
    <property type="entry name" value="5'-Nucleotdase_C"/>
</dbReference>
<dbReference type="InterPro" id="IPR006179">
    <property type="entry name" value="5_nucleotidase/apyrase"/>
</dbReference>
<reference evidence="10" key="1">
    <citation type="submission" date="2018-12" db="EMBL/GenBank/DDBJ databases">
        <authorList>
            <consortium name="GenomeTrakr network: Whole genome sequencing for foodborne pathogen traceback"/>
        </authorList>
    </citation>
    <scope>NUCLEOTIDE SEQUENCE</scope>
    <source>
        <strain evidence="10">FSIS21823005</strain>
    </source>
</reference>
<dbReference type="SUPFAM" id="SSF56300">
    <property type="entry name" value="Metallo-dependent phosphatases"/>
    <property type="match status" value="1"/>
</dbReference>
<proteinExistence type="inferred from homology"/>
<gene>
    <name evidence="10" type="ORF">EKK94_19835</name>
</gene>
<dbReference type="GO" id="GO:0008253">
    <property type="term" value="F:5'-nucleotidase activity"/>
    <property type="evidence" value="ECO:0007669"/>
    <property type="project" value="TreeGrafter"/>
</dbReference>
<dbReference type="GO" id="GO:0030288">
    <property type="term" value="C:outer membrane-bounded periplasmic space"/>
    <property type="evidence" value="ECO:0007669"/>
    <property type="project" value="TreeGrafter"/>
</dbReference>
<evidence type="ECO:0000256" key="7">
    <source>
        <dbReference type="RuleBase" id="RU362119"/>
    </source>
</evidence>
<name>A0A5X6H1W5_SALIN</name>
<dbReference type="Gene3D" id="3.90.780.10">
    <property type="entry name" value="5'-Nucleotidase, C-terminal domain"/>
    <property type="match status" value="1"/>
</dbReference>
<dbReference type="InterPro" id="IPR029052">
    <property type="entry name" value="Metallo-depent_PP-like"/>
</dbReference>
<dbReference type="PANTHER" id="PTHR11575:SF46">
    <property type="entry name" value="PROTEIN USHA"/>
    <property type="match status" value="1"/>
</dbReference>
<keyword evidence="4 7" id="KW-0732">Signal</keyword>
<evidence type="ECO:0000256" key="1">
    <source>
        <dbReference type="ARBA" id="ARBA00004418"/>
    </source>
</evidence>
<evidence type="ECO:0000256" key="4">
    <source>
        <dbReference type="ARBA" id="ARBA00022729"/>
    </source>
</evidence>
<feature type="chain" id="PRO_5026379944" evidence="7">
    <location>
        <begin position="26"/>
        <end position="550"/>
    </location>
</feature>
<dbReference type="FunFam" id="3.60.21.10:FF:000025">
    <property type="entry name" value="Protein UshA"/>
    <property type="match status" value="1"/>
</dbReference>
<dbReference type="Pfam" id="PF02872">
    <property type="entry name" value="5_nucleotid_C"/>
    <property type="match status" value="1"/>
</dbReference>
<evidence type="ECO:0000256" key="5">
    <source>
        <dbReference type="ARBA" id="ARBA00022741"/>
    </source>
</evidence>
<dbReference type="Gene3D" id="3.60.21.10">
    <property type="match status" value="1"/>
</dbReference>
<evidence type="ECO:0000313" key="10">
    <source>
        <dbReference type="EMBL" id="ECA3973381.1"/>
    </source>
</evidence>
<dbReference type="PRINTS" id="PR01607">
    <property type="entry name" value="APYRASEFAMLY"/>
</dbReference>
<dbReference type="GO" id="GO:0000166">
    <property type="term" value="F:nucleotide binding"/>
    <property type="evidence" value="ECO:0007669"/>
    <property type="project" value="UniProtKB-KW"/>
</dbReference>
<comment type="subcellular location">
    <subcellularLocation>
        <location evidence="1">Periplasm</location>
    </subcellularLocation>
</comment>
<keyword evidence="3" id="KW-0479">Metal-binding</keyword>
<dbReference type="FunFam" id="3.90.780.10:FF:000003">
    <property type="entry name" value="Protein UshA"/>
    <property type="match status" value="1"/>
</dbReference>
<dbReference type="GO" id="GO:0008768">
    <property type="term" value="F:UDP-sugar diphosphatase activity"/>
    <property type="evidence" value="ECO:0007669"/>
    <property type="project" value="TreeGrafter"/>
</dbReference>
<dbReference type="PANTHER" id="PTHR11575">
    <property type="entry name" value="5'-NUCLEOTIDASE-RELATED"/>
    <property type="match status" value="1"/>
</dbReference>
<protein>
    <submittedName>
        <fullName evidence="10">Bifunctional UDP-sugar hydrolase/5'-nucleotidase</fullName>
    </submittedName>
</protein>
<dbReference type="AlphaFoldDB" id="A0A5X6H1W5"/>
<evidence type="ECO:0000256" key="6">
    <source>
        <dbReference type="ARBA" id="ARBA00022764"/>
    </source>
</evidence>
<dbReference type="InterPro" id="IPR036907">
    <property type="entry name" value="5'-Nucleotdase_C_sf"/>
</dbReference>
<keyword evidence="7 10" id="KW-0378">Hydrolase</keyword>
<dbReference type="GO" id="GO:0009166">
    <property type="term" value="P:nucleotide catabolic process"/>
    <property type="evidence" value="ECO:0007669"/>
    <property type="project" value="InterPro"/>
</dbReference>
<feature type="domain" description="Calcineurin-like phosphoesterase" evidence="8">
    <location>
        <begin position="35"/>
        <end position="253"/>
    </location>
</feature>
<dbReference type="EMBL" id="AAHUFL010000027">
    <property type="protein sequence ID" value="ECA3973381.1"/>
    <property type="molecule type" value="Genomic_DNA"/>
</dbReference>
<dbReference type="Pfam" id="PF00149">
    <property type="entry name" value="Metallophos"/>
    <property type="match status" value="1"/>
</dbReference>
<dbReference type="InterPro" id="IPR004843">
    <property type="entry name" value="Calcineurin-like_PHP"/>
</dbReference>
<accession>A0A5X6H1W5</accession>
<evidence type="ECO:0000256" key="3">
    <source>
        <dbReference type="ARBA" id="ARBA00022723"/>
    </source>
</evidence>